<feature type="compositionally biased region" description="Low complexity" evidence="8">
    <location>
        <begin position="330"/>
        <end position="348"/>
    </location>
</feature>
<evidence type="ECO:0000256" key="2">
    <source>
        <dbReference type="ARBA" id="ARBA00022723"/>
    </source>
</evidence>
<dbReference type="Proteomes" id="UP000006727">
    <property type="component" value="Chromosome 16"/>
</dbReference>
<dbReference type="OrthoDB" id="514967at2759"/>
<dbReference type="InterPro" id="IPR004333">
    <property type="entry name" value="SBP_dom"/>
</dbReference>
<reference evidence="10 12" key="1">
    <citation type="journal article" date="2008" name="Science">
        <title>The Physcomitrella genome reveals evolutionary insights into the conquest of land by plants.</title>
        <authorList>
            <person name="Rensing S."/>
            <person name="Lang D."/>
            <person name="Zimmer A."/>
            <person name="Terry A."/>
            <person name="Salamov A."/>
            <person name="Shapiro H."/>
            <person name="Nishiyama T."/>
            <person name="Perroud P.-F."/>
            <person name="Lindquist E."/>
            <person name="Kamisugi Y."/>
            <person name="Tanahashi T."/>
            <person name="Sakakibara K."/>
            <person name="Fujita T."/>
            <person name="Oishi K."/>
            <person name="Shin-I T."/>
            <person name="Kuroki Y."/>
            <person name="Toyoda A."/>
            <person name="Suzuki Y."/>
            <person name="Hashimoto A."/>
            <person name="Yamaguchi K."/>
            <person name="Sugano A."/>
            <person name="Kohara Y."/>
            <person name="Fujiyama A."/>
            <person name="Anterola A."/>
            <person name="Aoki S."/>
            <person name="Ashton N."/>
            <person name="Barbazuk W.B."/>
            <person name="Barker E."/>
            <person name="Bennetzen J."/>
            <person name="Bezanilla M."/>
            <person name="Blankenship R."/>
            <person name="Cho S.H."/>
            <person name="Dutcher S."/>
            <person name="Estelle M."/>
            <person name="Fawcett J.A."/>
            <person name="Gundlach H."/>
            <person name="Hanada K."/>
            <person name="Heyl A."/>
            <person name="Hicks K.A."/>
            <person name="Hugh J."/>
            <person name="Lohr M."/>
            <person name="Mayer K."/>
            <person name="Melkozernov A."/>
            <person name="Murata T."/>
            <person name="Nelson D."/>
            <person name="Pils B."/>
            <person name="Prigge M."/>
            <person name="Reiss B."/>
            <person name="Renner T."/>
            <person name="Rombauts S."/>
            <person name="Rushton P."/>
            <person name="Sanderfoot A."/>
            <person name="Schween G."/>
            <person name="Shiu S.-H."/>
            <person name="Stueber K."/>
            <person name="Theodoulou F.L."/>
            <person name="Tu H."/>
            <person name="Van de Peer Y."/>
            <person name="Verrier P.J."/>
            <person name="Waters E."/>
            <person name="Wood A."/>
            <person name="Yang L."/>
            <person name="Cove D."/>
            <person name="Cuming A."/>
            <person name="Hasebe M."/>
            <person name="Lucas S."/>
            <person name="Mishler D.B."/>
            <person name="Reski R."/>
            <person name="Grigoriev I."/>
            <person name="Quatrano R.S."/>
            <person name="Boore J.L."/>
        </authorList>
    </citation>
    <scope>NUCLEOTIDE SEQUENCE [LARGE SCALE GENOMIC DNA]</scope>
    <source>
        <strain evidence="11 12">cv. Gransden 2004</strain>
    </source>
</reference>
<evidence type="ECO:0000313" key="11">
    <source>
        <dbReference type="EnsemblPlants" id="Pp3c16_7540V3.1"/>
    </source>
</evidence>
<feature type="compositionally biased region" description="Polar residues" evidence="8">
    <location>
        <begin position="555"/>
        <end position="566"/>
    </location>
</feature>
<evidence type="ECO:0000256" key="3">
    <source>
        <dbReference type="ARBA" id="ARBA00022771"/>
    </source>
</evidence>
<proteinExistence type="predicted"/>
<reference evidence="11" key="3">
    <citation type="submission" date="2020-12" db="UniProtKB">
        <authorList>
            <consortium name="EnsemblPlants"/>
        </authorList>
    </citation>
    <scope>IDENTIFICATION</scope>
</reference>
<feature type="compositionally biased region" description="Low complexity" evidence="8">
    <location>
        <begin position="383"/>
        <end position="393"/>
    </location>
</feature>
<dbReference type="Pfam" id="PF03110">
    <property type="entry name" value="SBP"/>
    <property type="match status" value="1"/>
</dbReference>
<dbReference type="Gene3D" id="4.10.1100.10">
    <property type="entry name" value="Transcription factor, SBP-box domain"/>
    <property type="match status" value="1"/>
</dbReference>
<keyword evidence="2" id="KW-0479">Metal-binding</keyword>
<gene>
    <name evidence="11" type="primary">LOC112293809</name>
    <name evidence="10" type="ORF">PHYPA_020617</name>
</gene>
<dbReference type="GO" id="GO:0001216">
    <property type="term" value="F:DNA-binding transcription activator activity"/>
    <property type="evidence" value="ECO:0000318"/>
    <property type="project" value="GO_Central"/>
</dbReference>
<dbReference type="Gramene" id="Pp3c16_7540V3.1">
    <property type="protein sequence ID" value="Pp3c16_7540V3.1"/>
    <property type="gene ID" value="Pp3c16_7540"/>
</dbReference>
<keyword evidence="12" id="KW-1185">Reference proteome</keyword>
<dbReference type="RefSeq" id="XP_024399447.1">
    <property type="nucleotide sequence ID" value="XM_024543679.2"/>
</dbReference>
<dbReference type="FunFam" id="4.10.1100.10:FF:000001">
    <property type="entry name" value="Squamosa promoter-binding-like protein 14"/>
    <property type="match status" value="1"/>
</dbReference>
<keyword evidence="4" id="KW-0862">Zinc</keyword>
<evidence type="ECO:0000256" key="6">
    <source>
        <dbReference type="ARBA" id="ARBA00023242"/>
    </source>
</evidence>
<dbReference type="KEGG" id="ppp:112293809"/>
<keyword evidence="3 7" id="KW-0863">Zinc-finger</keyword>
<evidence type="ECO:0000256" key="5">
    <source>
        <dbReference type="ARBA" id="ARBA00023163"/>
    </source>
</evidence>
<dbReference type="Gramene" id="Pp3c16_7540V3.2">
    <property type="protein sequence ID" value="Pp3c16_7540V3.2"/>
    <property type="gene ID" value="Pp3c16_7540"/>
</dbReference>
<evidence type="ECO:0000256" key="7">
    <source>
        <dbReference type="PROSITE-ProRule" id="PRU00470"/>
    </source>
</evidence>
<dbReference type="AlphaFoldDB" id="A0A2K1J7L8"/>
<dbReference type="SUPFAM" id="SSF103612">
    <property type="entry name" value="SBT domain"/>
    <property type="match status" value="1"/>
</dbReference>
<dbReference type="EnsemblPlants" id="Pp3c16_7540V3.2">
    <property type="protein sequence ID" value="Pp3c16_7540V3.2"/>
    <property type="gene ID" value="Pp3c16_7540"/>
</dbReference>
<feature type="compositionally biased region" description="Polar residues" evidence="8">
    <location>
        <begin position="359"/>
        <end position="369"/>
    </location>
</feature>
<reference evidence="10 12" key="2">
    <citation type="journal article" date="2018" name="Plant J.">
        <title>The Physcomitrella patens chromosome-scale assembly reveals moss genome structure and evolution.</title>
        <authorList>
            <person name="Lang D."/>
            <person name="Ullrich K.K."/>
            <person name="Murat F."/>
            <person name="Fuchs J."/>
            <person name="Jenkins J."/>
            <person name="Haas F.B."/>
            <person name="Piednoel M."/>
            <person name="Gundlach H."/>
            <person name="Van Bel M."/>
            <person name="Meyberg R."/>
            <person name="Vives C."/>
            <person name="Morata J."/>
            <person name="Symeonidi A."/>
            <person name="Hiss M."/>
            <person name="Muchero W."/>
            <person name="Kamisugi Y."/>
            <person name="Saleh O."/>
            <person name="Blanc G."/>
            <person name="Decker E.L."/>
            <person name="van Gessel N."/>
            <person name="Grimwood J."/>
            <person name="Hayes R.D."/>
            <person name="Graham S.W."/>
            <person name="Gunter L.E."/>
            <person name="McDaniel S.F."/>
            <person name="Hoernstein S.N.W."/>
            <person name="Larsson A."/>
            <person name="Li F.W."/>
            <person name="Perroud P.F."/>
            <person name="Phillips J."/>
            <person name="Ranjan P."/>
            <person name="Rokshar D.S."/>
            <person name="Rothfels C.J."/>
            <person name="Schneider L."/>
            <person name="Shu S."/>
            <person name="Stevenson D.W."/>
            <person name="Thummler F."/>
            <person name="Tillich M."/>
            <person name="Villarreal Aguilar J.C."/>
            <person name="Widiez T."/>
            <person name="Wong G.K."/>
            <person name="Wymore A."/>
            <person name="Zhang Y."/>
            <person name="Zimmer A.D."/>
            <person name="Quatrano R.S."/>
            <person name="Mayer K.F.X."/>
            <person name="Goodstein D."/>
            <person name="Casacuberta J.M."/>
            <person name="Vandepoele K."/>
            <person name="Reski R."/>
            <person name="Cuming A.C."/>
            <person name="Tuskan G.A."/>
            <person name="Maumus F."/>
            <person name="Salse J."/>
            <person name="Schmutz J."/>
            <person name="Rensing S.A."/>
        </authorList>
    </citation>
    <scope>NUCLEOTIDE SEQUENCE [LARGE SCALE GENOMIC DNA]</scope>
    <source>
        <strain evidence="11 12">cv. Gransden 2004</strain>
    </source>
</reference>
<feature type="compositionally biased region" description="Low complexity" evidence="8">
    <location>
        <begin position="567"/>
        <end position="578"/>
    </location>
</feature>
<dbReference type="InterPro" id="IPR036893">
    <property type="entry name" value="SBP_sf"/>
</dbReference>
<organism evidence="10">
    <name type="scientific">Physcomitrium patens</name>
    <name type="common">Spreading-leaved earth moss</name>
    <name type="synonym">Physcomitrella patens</name>
    <dbReference type="NCBI Taxonomy" id="3218"/>
    <lineage>
        <taxon>Eukaryota</taxon>
        <taxon>Viridiplantae</taxon>
        <taxon>Streptophyta</taxon>
        <taxon>Embryophyta</taxon>
        <taxon>Bryophyta</taxon>
        <taxon>Bryophytina</taxon>
        <taxon>Bryopsida</taxon>
        <taxon>Funariidae</taxon>
        <taxon>Funariales</taxon>
        <taxon>Funariaceae</taxon>
        <taxon>Physcomitrium</taxon>
    </lineage>
</organism>
<dbReference type="PANTHER" id="PTHR31251">
    <property type="entry name" value="SQUAMOSA PROMOTER-BINDING-LIKE PROTEIN 4"/>
    <property type="match status" value="1"/>
</dbReference>
<dbReference type="Gramene" id="Pp3c16_7540V3.3">
    <property type="protein sequence ID" value="Pp3c16_7540V3.3"/>
    <property type="gene ID" value="Pp3c16_7540"/>
</dbReference>
<dbReference type="OMA" id="WATESSN"/>
<name>A0A2K1J7L8_PHYPA</name>
<feature type="compositionally biased region" description="Polar residues" evidence="8">
    <location>
        <begin position="298"/>
        <end position="311"/>
    </location>
</feature>
<dbReference type="PaxDb" id="3218-PP1S194_61V6.1"/>
<dbReference type="EMBL" id="ABEU02000016">
    <property type="protein sequence ID" value="PNR37508.1"/>
    <property type="molecule type" value="Genomic_DNA"/>
</dbReference>
<feature type="compositionally biased region" description="Low complexity" evidence="8">
    <location>
        <begin position="620"/>
        <end position="629"/>
    </location>
</feature>
<sequence>MNPSANTNEQQGGHSWSTENWDNPGAVVTLDQATSQYSSANRLEWEWDPMILAQHPGNDITSTDGGDGDRMKNQISTGTMSSLRASYNINMLPAGLPSNFTQNHMGIYSSAGIRSFGSLDGSAQLPATSNLHNVLGPSGIPGLAATSGAGLDNDIRSYDQRRREFFAVGMHDHHVKREEVNDGHARIGLNLGVRTYFSTEETATNRLGKRHRAGSPGSIAPMCQAEGCKFDLSLAKPYHRRHKVCELHSKAPNVIAGGQTQRFCQQCSRFHSLGEFDDGKRSCRKRLADHNRRRRKPQSNTATPGGTTAESTGLKGGENDIPGCNRNNASKSMIMSQKSKSSPSSVSLDDSDDQKPGSVGNNLQLRSSGQGYGRRLGDDLHQSHSGMQMSSQSLAGSESQALLSAMSPVPLMLQNAKRQMSMMSGANNHGQDHSLYQHLQGVSAGQTGPKLSLSFLGGQMGRSQTMSSQTYNGMEPPLSWLRPLNPRSELTQVVGRQGTINHQHLMSTDSKSGITSASANSSNSQEHDAQVFSPSSQNLIPRDIASPEWMLGSMAGQTPRTESNHFGNSSLNNLTGNGQLESGHPVMSLIDSPKEGDGGSNQAGQRGHTPVEFMQQHNTGADSGGDNNSRGGGSTVDSPDMKYPELQALRPYGGGPPSIYESHNNLMPGNFLYETMA</sequence>
<evidence type="ECO:0000256" key="1">
    <source>
        <dbReference type="ARBA" id="ARBA00004123"/>
    </source>
</evidence>
<dbReference type="GO" id="GO:0008270">
    <property type="term" value="F:zinc ion binding"/>
    <property type="evidence" value="ECO:0007669"/>
    <property type="project" value="UniProtKB-KW"/>
</dbReference>
<accession>A0A2K1J7L8</accession>
<feature type="compositionally biased region" description="Polar residues" evidence="8">
    <location>
        <begin position="501"/>
        <end position="524"/>
    </location>
</feature>
<feature type="region of interest" description="Disordered" evidence="8">
    <location>
        <begin position="286"/>
        <end position="401"/>
    </location>
</feature>
<protein>
    <recommendedName>
        <fullName evidence="9">SBP-type domain-containing protein</fullName>
    </recommendedName>
</protein>
<evidence type="ECO:0000313" key="10">
    <source>
        <dbReference type="EMBL" id="PNR37508.1"/>
    </source>
</evidence>
<dbReference type="GeneID" id="112293809"/>
<evidence type="ECO:0000313" key="12">
    <source>
        <dbReference type="Proteomes" id="UP000006727"/>
    </source>
</evidence>
<feature type="region of interest" description="Disordered" evidence="8">
    <location>
        <begin position="501"/>
        <end position="539"/>
    </location>
</feature>
<keyword evidence="6" id="KW-0539">Nucleus</keyword>
<feature type="compositionally biased region" description="Polar residues" evidence="8">
    <location>
        <begin position="1"/>
        <end position="21"/>
    </location>
</feature>
<feature type="domain" description="SBP-type" evidence="9">
    <location>
        <begin position="220"/>
        <end position="297"/>
    </location>
</feature>
<dbReference type="PROSITE" id="PS51141">
    <property type="entry name" value="ZF_SBP"/>
    <property type="match status" value="1"/>
</dbReference>
<dbReference type="EnsemblPlants" id="Pp3c16_7540V3.1">
    <property type="protein sequence ID" value="Pp3c16_7540V3.1"/>
    <property type="gene ID" value="Pp3c16_7540"/>
</dbReference>
<dbReference type="GO" id="GO:0005634">
    <property type="term" value="C:nucleus"/>
    <property type="evidence" value="ECO:0000318"/>
    <property type="project" value="GO_Central"/>
</dbReference>
<evidence type="ECO:0000256" key="4">
    <source>
        <dbReference type="ARBA" id="ARBA00022833"/>
    </source>
</evidence>
<comment type="subcellular location">
    <subcellularLocation>
        <location evidence="1">Nucleus</location>
    </subcellularLocation>
</comment>
<dbReference type="EnsemblPlants" id="Pp3c16_7540V3.4">
    <property type="protein sequence ID" value="Pp3c16_7540V3.4"/>
    <property type="gene ID" value="Pp3c16_7540"/>
</dbReference>
<keyword evidence="5" id="KW-0804">Transcription</keyword>
<dbReference type="EnsemblPlants" id="Pp3c16_7540V3.3">
    <property type="protein sequence ID" value="Pp3c16_7540V3.3"/>
    <property type="gene ID" value="Pp3c16_7540"/>
</dbReference>
<dbReference type="PANTHER" id="PTHR31251:SF169">
    <property type="entry name" value="SQUAMOSA PROMOTER-BINDING-LIKE PROTEIN 8"/>
    <property type="match status" value="1"/>
</dbReference>
<feature type="region of interest" description="Disordered" evidence="8">
    <location>
        <begin position="1"/>
        <end position="24"/>
    </location>
</feature>
<dbReference type="GO" id="GO:0000976">
    <property type="term" value="F:transcription cis-regulatory region binding"/>
    <property type="evidence" value="ECO:0000318"/>
    <property type="project" value="GO_Central"/>
</dbReference>
<dbReference type="InterPro" id="IPR044817">
    <property type="entry name" value="SBP-like"/>
</dbReference>
<evidence type="ECO:0000256" key="8">
    <source>
        <dbReference type="SAM" id="MobiDB-lite"/>
    </source>
</evidence>
<dbReference type="Gramene" id="Pp3c16_7540V3.4">
    <property type="protein sequence ID" value="Pp3c16_7540V3.4"/>
    <property type="gene ID" value="Pp3c16_7540"/>
</dbReference>
<feature type="region of interest" description="Disordered" evidence="8">
    <location>
        <begin position="554"/>
        <end position="645"/>
    </location>
</feature>
<dbReference type="STRING" id="3218.A0A2K1J7L8"/>
<evidence type="ECO:0000259" key="9">
    <source>
        <dbReference type="PROSITE" id="PS51141"/>
    </source>
</evidence>